<evidence type="ECO:0000259" key="1">
    <source>
        <dbReference type="Pfam" id="PF08385"/>
    </source>
</evidence>
<accession>A0A9D4CT19</accession>
<dbReference type="Proteomes" id="UP000828390">
    <property type="component" value="Unassembled WGS sequence"/>
</dbReference>
<protein>
    <recommendedName>
        <fullName evidence="1">Dynein heavy chain tail domain-containing protein</fullName>
    </recommendedName>
</protein>
<dbReference type="InterPro" id="IPR013594">
    <property type="entry name" value="Dynein_heavy_tail"/>
</dbReference>
<evidence type="ECO:0000313" key="3">
    <source>
        <dbReference type="Proteomes" id="UP000828390"/>
    </source>
</evidence>
<dbReference type="EMBL" id="JAIWYP010000012">
    <property type="protein sequence ID" value="KAH3729666.1"/>
    <property type="molecule type" value="Genomic_DNA"/>
</dbReference>
<sequence>MDPNAGPLSELERWRRRQRLLTNITEQLKGKECKAVIGVLITAKSRLLKKWKAIDAA</sequence>
<keyword evidence="3" id="KW-1185">Reference proteome</keyword>
<gene>
    <name evidence="2" type="ORF">DPMN_055644</name>
</gene>
<dbReference type="Pfam" id="PF08385">
    <property type="entry name" value="DHC_N1"/>
    <property type="match status" value="1"/>
</dbReference>
<evidence type="ECO:0000313" key="2">
    <source>
        <dbReference type="EMBL" id="KAH3729666.1"/>
    </source>
</evidence>
<name>A0A9D4CT19_DREPO</name>
<feature type="domain" description="Dynein heavy chain tail" evidence="1">
    <location>
        <begin position="4"/>
        <end position="56"/>
    </location>
</feature>
<organism evidence="2 3">
    <name type="scientific">Dreissena polymorpha</name>
    <name type="common">Zebra mussel</name>
    <name type="synonym">Mytilus polymorpha</name>
    <dbReference type="NCBI Taxonomy" id="45954"/>
    <lineage>
        <taxon>Eukaryota</taxon>
        <taxon>Metazoa</taxon>
        <taxon>Spiralia</taxon>
        <taxon>Lophotrochozoa</taxon>
        <taxon>Mollusca</taxon>
        <taxon>Bivalvia</taxon>
        <taxon>Autobranchia</taxon>
        <taxon>Heteroconchia</taxon>
        <taxon>Euheterodonta</taxon>
        <taxon>Imparidentia</taxon>
        <taxon>Neoheterodontei</taxon>
        <taxon>Myida</taxon>
        <taxon>Dreissenoidea</taxon>
        <taxon>Dreissenidae</taxon>
        <taxon>Dreissena</taxon>
    </lineage>
</organism>
<proteinExistence type="predicted"/>
<reference evidence="2" key="1">
    <citation type="journal article" date="2019" name="bioRxiv">
        <title>The Genome of the Zebra Mussel, Dreissena polymorpha: A Resource for Invasive Species Research.</title>
        <authorList>
            <person name="McCartney M.A."/>
            <person name="Auch B."/>
            <person name="Kono T."/>
            <person name="Mallez S."/>
            <person name="Zhang Y."/>
            <person name="Obille A."/>
            <person name="Becker A."/>
            <person name="Abrahante J.E."/>
            <person name="Garbe J."/>
            <person name="Badalamenti J.P."/>
            <person name="Herman A."/>
            <person name="Mangelson H."/>
            <person name="Liachko I."/>
            <person name="Sullivan S."/>
            <person name="Sone E.D."/>
            <person name="Koren S."/>
            <person name="Silverstein K.A.T."/>
            <person name="Beckman K.B."/>
            <person name="Gohl D.M."/>
        </authorList>
    </citation>
    <scope>NUCLEOTIDE SEQUENCE</scope>
    <source>
        <strain evidence="2">Duluth1</strain>
        <tissue evidence="2">Whole animal</tissue>
    </source>
</reference>
<reference evidence="2" key="2">
    <citation type="submission" date="2020-11" db="EMBL/GenBank/DDBJ databases">
        <authorList>
            <person name="McCartney M.A."/>
            <person name="Auch B."/>
            <person name="Kono T."/>
            <person name="Mallez S."/>
            <person name="Becker A."/>
            <person name="Gohl D.M."/>
            <person name="Silverstein K.A.T."/>
            <person name="Koren S."/>
            <person name="Bechman K.B."/>
            <person name="Herman A."/>
            <person name="Abrahante J.E."/>
            <person name="Garbe J."/>
        </authorList>
    </citation>
    <scope>NUCLEOTIDE SEQUENCE</scope>
    <source>
        <strain evidence="2">Duluth1</strain>
        <tissue evidence="2">Whole animal</tissue>
    </source>
</reference>
<dbReference type="AlphaFoldDB" id="A0A9D4CT19"/>
<comment type="caution">
    <text evidence="2">The sequence shown here is derived from an EMBL/GenBank/DDBJ whole genome shotgun (WGS) entry which is preliminary data.</text>
</comment>